<dbReference type="AlphaFoldDB" id="A0AAX3BBY5"/>
<evidence type="ECO:0000313" key="2">
    <source>
        <dbReference type="Proteomes" id="UP001056539"/>
    </source>
</evidence>
<accession>A0AAX3BBY5</accession>
<evidence type="ECO:0008006" key="3">
    <source>
        <dbReference type="Google" id="ProtNLM"/>
    </source>
</evidence>
<dbReference type="Proteomes" id="UP001056539">
    <property type="component" value="Chromosome"/>
</dbReference>
<name>A0AAX3BBY5_9SPIR</name>
<evidence type="ECO:0000313" key="1">
    <source>
        <dbReference type="EMBL" id="URA09641.1"/>
    </source>
</evidence>
<proteinExistence type="predicted"/>
<reference evidence="1" key="1">
    <citation type="submission" date="2021-04" db="EMBL/GenBank/DDBJ databases">
        <authorList>
            <person name="Postec A."/>
        </authorList>
    </citation>
    <scope>NUCLEOTIDE SEQUENCE</scope>
    <source>
        <strain evidence="1">F1F22</strain>
    </source>
</reference>
<dbReference type="RefSeq" id="WP_271434778.1">
    <property type="nucleotide sequence ID" value="NZ_CP073355.1"/>
</dbReference>
<reference evidence="1" key="2">
    <citation type="submission" date="2022-06" db="EMBL/GenBank/DDBJ databases">
        <title>Thermospira aquatica gen. nov., sp. nov.</title>
        <authorList>
            <person name="Ben Ali Gam Z."/>
            <person name="Labat M."/>
        </authorList>
    </citation>
    <scope>NUCLEOTIDE SEQUENCE</scope>
    <source>
        <strain evidence="1">F1F22</strain>
    </source>
</reference>
<keyword evidence="2" id="KW-1185">Reference proteome</keyword>
<dbReference type="InterPro" id="IPR029044">
    <property type="entry name" value="Nucleotide-diphossugar_trans"/>
</dbReference>
<dbReference type="EMBL" id="CP073355">
    <property type="protein sequence ID" value="URA09641.1"/>
    <property type="molecule type" value="Genomic_DNA"/>
</dbReference>
<protein>
    <recommendedName>
        <fullName evidence="3">Glycosyltransferase</fullName>
    </recommendedName>
</protein>
<dbReference type="SUPFAM" id="SSF53448">
    <property type="entry name" value="Nucleotide-diphospho-sugar transferases"/>
    <property type="match status" value="1"/>
</dbReference>
<organism evidence="1 2">
    <name type="scientific">Thermospira aquatica</name>
    <dbReference type="NCBI Taxonomy" id="2828656"/>
    <lineage>
        <taxon>Bacteria</taxon>
        <taxon>Pseudomonadati</taxon>
        <taxon>Spirochaetota</taxon>
        <taxon>Spirochaetia</taxon>
        <taxon>Brevinematales</taxon>
        <taxon>Thermospiraceae</taxon>
        <taxon>Thermospira</taxon>
    </lineage>
</organism>
<gene>
    <name evidence="1" type="ORF">KDW03_09125</name>
</gene>
<dbReference type="KEGG" id="taqu:KDW03_09125"/>
<sequence>MIPVYSEISNRDRDFLKIPKEISVVLYLRPLAHPVDTLNSLYALLRGHDDRELILIAEEKDAYQYDSLMERFPVLRVIFPEESLSFSQVVRIGCEESFSRMVVFLDDLVRMETLPGEIFSLYFDEPQCGMIVPQWVSEQGENIASQLKLQEKNGFFSTFLEDRIQNALSVFSPLSFCFAIDKEKFLSGSFEIWEYDNPLYTYAELGWRMWKQGLRVIHVRQWKTFFEIERKGEMAFSDEDEEYLLFHVRNISDRKLVKKQQRLLFSLFLRDFLSFRWKQAQKFWYFFQSRKKFSEEMASFPLEDLEILSIINNEKA</sequence>